<dbReference type="EMBL" id="JASGBQ010000015">
    <property type="protein sequence ID" value="MDI9242612.1"/>
    <property type="molecule type" value="Genomic_DNA"/>
</dbReference>
<keyword evidence="3" id="KW-1185">Reference proteome</keyword>
<proteinExistence type="predicted"/>
<comment type="caution">
    <text evidence="2">The sequence shown here is derived from an EMBL/GenBank/DDBJ whole genome shotgun (WGS) entry which is preliminary data.</text>
</comment>
<dbReference type="Proteomes" id="UP001300383">
    <property type="component" value="Unassembled WGS sequence"/>
</dbReference>
<sequence>MAKTGKKIIRYKKPKNLNIGMAVFAVIFLYLIIVLVQYMIKPKVKMYEVQDGDIANTSYYTGVILREEMVINSDYSGYVNYYLREKQKAAVGNLVFTVDENGSMKEYLNQSSGDKSRLSDENLKELKELLANFSSSYSDSRFSEVYDASAALSSRLMECINVNNLQELSSFTELENSISFQKCYAKISGVVIYSIDGLEGLTAEQVSADIFSQDNYQKTSLTGGELISSGSAAYKVITDDSWSVVIPLSEEELSDYTDVKSVAVHFPGKDLDATAGFSIVRGRDGASYGKIDLTKYMIQFAGDRFVEIEVKNSQAHGLKIPKTALVSKEAFVIPMEYLTTGGDSLNEGFYKQAYGNDGTVTTEFVEADILRITDEDEKQAAEAAGEEITDNCYVSIDNFSEGDYLLLPDSNERYQIGQKEVLTGVYNVNRGYAVFKYIRILDDNSEYCIAKKNVSYSLRTYDQIALHGDRVSDDAILH</sequence>
<dbReference type="AlphaFoldDB" id="A0AAP4BB49"/>
<accession>A0AAP4BB49</accession>
<name>A0AAP4BB49_9FIRM</name>
<reference evidence="2 3" key="1">
    <citation type="submission" date="2023-05" db="EMBL/GenBank/DDBJ databases">
        <title>[ruminococcus] sp. nov., isolated from a pig farm feces dump.</title>
        <authorList>
            <person name="Chang Y.-H."/>
        </authorList>
    </citation>
    <scope>NUCLEOTIDE SEQUENCE [LARGE SCALE GENOMIC DNA]</scope>
    <source>
        <strain evidence="2 3">YH-rum2234</strain>
    </source>
</reference>
<keyword evidence="1" id="KW-1133">Transmembrane helix</keyword>
<organism evidence="2 3">
    <name type="scientific">Fusibacillus kribbianus</name>
    <dbReference type="NCBI Taxonomy" id="3044208"/>
    <lineage>
        <taxon>Bacteria</taxon>
        <taxon>Bacillati</taxon>
        <taxon>Bacillota</taxon>
        <taxon>Clostridia</taxon>
        <taxon>Lachnospirales</taxon>
        <taxon>Lachnospiraceae</taxon>
        <taxon>Fusibacillus</taxon>
    </lineage>
</organism>
<dbReference type="RefSeq" id="WP_283231057.1">
    <property type="nucleotide sequence ID" value="NZ_JASGBQ010000015.1"/>
</dbReference>
<gene>
    <name evidence="2" type="ORF">QJ036_09035</name>
</gene>
<keyword evidence="1" id="KW-0472">Membrane</keyword>
<feature type="transmembrane region" description="Helical" evidence="1">
    <location>
        <begin position="21"/>
        <end position="40"/>
    </location>
</feature>
<evidence type="ECO:0000256" key="1">
    <source>
        <dbReference type="SAM" id="Phobius"/>
    </source>
</evidence>
<evidence type="ECO:0000313" key="2">
    <source>
        <dbReference type="EMBL" id="MDI9242612.1"/>
    </source>
</evidence>
<keyword evidence="1" id="KW-0812">Transmembrane</keyword>
<evidence type="ECO:0000313" key="3">
    <source>
        <dbReference type="Proteomes" id="UP001300383"/>
    </source>
</evidence>
<protein>
    <submittedName>
        <fullName evidence="2">HlyD family efflux transporter periplasmic adaptor subunit</fullName>
    </submittedName>
</protein>